<evidence type="ECO:0000256" key="4">
    <source>
        <dbReference type="ARBA" id="ARBA00022448"/>
    </source>
</evidence>
<dbReference type="AlphaFoldDB" id="A0A9P4J913"/>
<evidence type="ECO:0000256" key="2">
    <source>
        <dbReference type="ARBA" id="ARBA00011464"/>
    </source>
</evidence>
<feature type="region of interest" description="Disordered" evidence="10">
    <location>
        <begin position="15"/>
        <end position="85"/>
    </location>
</feature>
<evidence type="ECO:0000256" key="8">
    <source>
        <dbReference type="ARBA" id="ARBA00025651"/>
    </source>
</evidence>
<keyword evidence="4 9" id="KW-0813">Transport</keyword>
<comment type="subunit">
    <text evidence="2 9">Binds the proteasome.</text>
</comment>
<evidence type="ECO:0000256" key="9">
    <source>
        <dbReference type="RuleBase" id="RU368013"/>
    </source>
</evidence>
<name>A0A9P4J913_9PEZI</name>
<evidence type="ECO:0000256" key="3">
    <source>
        <dbReference type="ARBA" id="ARBA00016204"/>
    </source>
</evidence>
<dbReference type="EMBL" id="ML996082">
    <property type="protein sequence ID" value="KAF2155657.1"/>
    <property type="molecule type" value="Genomic_DNA"/>
</dbReference>
<evidence type="ECO:0000313" key="12">
    <source>
        <dbReference type="Proteomes" id="UP000799439"/>
    </source>
</evidence>
<organism evidence="11 12">
    <name type="scientific">Myriangium duriaei CBS 260.36</name>
    <dbReference type="NCBI Taxonomy" id="1168546"/>
    <lineage>
        <taxon>Eukaryota</taxon>
        <taxon>Fungi</taxon>
        <taxon>Dikarya</taxon>
        <taxon>Ascomycota</taxon>
        <taxon>Pezizomycotina</taxon>
        <taxon>Dothideomycetes</taxon>
        <taxon>Dothideomycetidae</taxon>
        <taxon>Myriangiales</taxon>
        <taxon>Myriangiaceae</taxon>
        <taxon>Myriangium</taxon>
    </lineage>
</organism>
<evidence type="ECO:0000256" key="1">
    <source>
        <dbReference type="ARBA" id="ARBA00006199"/>
    </source>
</evidence>
<dbReference type="InterPro" id="IPR013868">
    <property type="entry name" value="Cut8/Sts1_fam"/>
</dbReference>
<dbReference type="FunFam" id="1.20.58.1590:FF:000001">
    <property type="entry name" value="Tethering factor for nuclear proteasome STS1"/>
    <property type="match status" value="1"/>
</dbReference>
<dbReference type="PANTHER" id="PTHR28032:SF1">
    <property type="entry name" value="FI02826P"/>
    <property type="match status" value="1"/>
</dbReference>
<dbReference type="Proteomes" id="UP000799439">
    <property type="component" value="Unassembled WGS sequence"/>
</dbReference>
<reference evidence="11" key="1">
    <citation type="journal article" date="2020" name="Stud. Mycol.">
        <title>101 Dothideomycetes genomes: a test case for predicting lifestyles and emergence of pathogens.</title>
        <authorList>
            <person name="Haridas S."/>
            <person name="Albert R."/>
            <person name="Binder M."/>
            <person name="Bloem J."/>
            <person name="Labutti K."/>
            <person name="Salamov A."/>
            <person name="Andreopoulos B."/>
            <person name="Baker S."/>
            <person name="Barry K."/>
            <person name="Bills G."/>
            <person name="Bluhm B."/>
            <person name="Cannon C."/>
            <person name="Castanera R."/>
            <person name="Culley D."/>
            <person name="Daum C."/>
            <person name="Ezra D."/>
            <person name="Gonzalez J."/>
            <person name="Henrissat B."/>
            <person name="Kuo A."/>
            <person name="Liang C."/>
            <person name="Lipzen A."/>
            <person name="Lutzoni F."/>
            <person name="Magnuson J."/>
            <person name="Mondo S."/>
            <person name="Nolan M."/>
            <person name="Ohm R."/>
            <person name="Pangilinan J."/>
            <person name="Park H.-J."/>
            <person name="Ramirez L."/>
            <person name="Alfaro M."/>
            <person name="Sun H."/>
            <person name="Tritt A."/>
            <person name="Yoshinaga Y."/>
            <person name="Zwiers L.-H."/>
            <person name="Turgeon B."/>
            <person name="Goodwin S."/>
            <person name="Spatafora J."/>
            <person name="Crous P."/>
            <person name="Grigoriev I."/>
        </authorList>
    </citation>
    <scope>NUCLEOTIDE SEQUENCE</scope>
    <source>
        <strain evidence="11">CBS 260.36</strain>
    </source>
</reference>
<dbReference type="GO" id="GO:0070628">
    <property type="term" value="F:proteasome binding"/>
    <property type="evidence" value="ECO:0007669"/>
    <property type="project" value="TreeGrafter"/>
</dbReference>
<proteinExistence type="inferred from homology"/>
<comment type="similarity">
    <text evidence="1 9">Belongs to the cut8/STS1 family.</text>
</comment>
<dbReference type="GO" id="GO:0031965">
    <property type="term" value="C:nuclear membrane"/>
    <property type="evidence" value="ECO:0007669"/>
    <property type="project" value="TreeGrafter"/>
</dbReference>
<dbReference type="GO" id="GO:0071630">
    <property type="term" value="P:nuclear protein quality control by the ubiquitin-proteasome system"/>
    <property type="evidence" value="ECO:0007669"/>
    <property type="project" value="UniProtKB-UniRule"/>
</dbReference>
<evidence type="ECO:0000256" key="6">
    <source>
        <dbReference type="ARBA" id="ARBA00022927"/>
    </source>
</evidence>
<dbReference type="GO" id="GO:0031144">
    <property type="term" value="P:proteasome localization"/>
    <property type="evidence" value="ECO:0007669"/>
    <property type="project" value="UniProtKB-UniRule"/>
</dbReference>
<keyword evidence="6 9" id="KW-0653">Protein transport</keyword>
<feature type="compositionally biased region" description="Basic and acidic residues" evidence="10">
    <location>
        <begin position="41"/>
        <end position="50"/>
    </location>
</feature>
<protein>
    <recommendedName>
        <fullName evidence="3 9">Tethering factor for nuclear proteasome STS1</fullName>
    </recommendedName>
</protein>
<evidence type="ECO:0000256" key="7">
    <source>
        <dbReference type="ARBA" id="ARBA00023242"/>
    </source>
</evidence>
<dbReference type="Pfam" id="PF08559">
    <property type="entry name" value="Cut8"/>
    <property type="match status" value="1"/>
</dbReference>
<keyword evidence="11" id="KW-0647">Proteasome</keyword>
<dbReference type="GO" id="GO:0005737">
    <property type="term" value="C:cytoplasm"/>
    <property type="evidence" value="ECO:0007669"/>
    <property type="project" value="UniProtKB-SubCell"/>
</dbReference>
<evidence type="ECO:0000313" key="11">
    <source>
        <dbReference type="EMBL" id="KAF2155657.1"/>
    </source>
</evidence>
<comment type="subcellular location">
    <subcellularLocation>
        <location evidence="9">Cytoplasm</location>
    </subcellularLocation>
    <subcellularLocation>
        <location evidence="9">Nucleus</location>
    </subcellularLocation>
</comment>
<evidence type="ECO:0000256" key="10">
    <source>
        <dbReference type="SAM" id="MobiDB-lite"/>
    </source>
</evidence>
<keyword evidence="12" id="KW-1185">Reference proteome</keyword>
<dbReference type="Gene3D" id="1.20.58.1590">
    <property type="entry name" value="Tethering factor for nuclear proteasome Cut8/Sts1"/>
    <property type="match status" value="1"/>
</dbReference>
<dbReference type="PANTHER" id="PTHR28032">
    <property type="entry name" value="FI02826P"/>
    <property type="match status" value="1"/>
</dbReference>
<dbReference type="GO" id="GO:0015031">
    <property type="term" value="P:protein transport"/>
    <property type="evidence" value="ECO:0007669"/>
    <property type="project" value="UniProtKB-UniRule"/>
</dbReference>
<comment type="caution">
    <text evidence="11">The sequence shown here is derived from an EMBL/GenBank/DDBJ whole genome shotgun (WGS) entry which is preliminary data.</text>
</comment>
<keyword evidence="5 9" id="KW-0963">Cytoplasm</keyword>
<gene>
    <name evidence="11" type="ORF">K461DRAFT_318365</name>
</gene>
<evidence type="ECO:0000256" key="5">
    <source>
        <dbReference type="ARBA" id="ARBA00022490"/>
    </source>
</evidence>
<dbReference type="OrthoDB" id="10061064at2759"/>
<dbReference type="InterPro" id="IPR038422">
    <property type="entry name" value="Cut8/Sts1_sf"/>
</dbReference>
<feature type="compositionally biased region" description="Low complexity" evidence="10">
    <location>
        <begin position="51"/>
        <end position="67"/>
    </location>
</feature>
<sequence length="316" mass="34608">MNSVIPTHTLFAPHLLENPRHSSPRADLYTTSNMAGRKRKADSADPEDRMSTSPTASPSTSSRTLPAPLQPRTKRHRNLSATGRPLGLPRLLETLSPADLRTLLTQVCTQHPSIAQEISAIAPRPTLESTLSVLQKYESAFKEAFPFGSRPGSEYAYNRVRSALSNLLDALKDFTPHFLPPNESQTSVGLAYLDAVTNIVHRLPDWDNAAHNRSKDEAYEELSGAWSTVLKEAEKRGGGFQLQFGGWDQKLARHNEHSHGRLQPALDELQRGLGWFGGPGRPTNAPPGMDDRLAVRQQLLSGTYGPQVGVGGGGQW</sequence>
<dbReference type="GO" id="GO:0000502">
    <property type="term" value="C:proteasome complex"/>
    <property type="evidence" value="ECO:0007669"/>
    <property type="project" value="UniProtKB-KW"/>
</dbReference>
<comment type="function">
    <text evidence="8 9">Involved in ubiquitin-mediated protein degradation. Regulatory factor in the ubiquitin/proteasome pathway that controls the turnover of proteasome substrates. Targets proteasomes to the nucleus and facilitates the degradation of nuclear proteins.</text>
</comment>
<accession>A0A9P4J913</accession>
<keyword evidence="7 9" id="KW-0539">Nucleus</keyword>